<dbReference type="CDD" id="cd09854">
    <property type="entry name" value="PIN_VapC-like"/>
    <property type="match status" value="1"/>
</dbReference>
<reference evidence="2 3" key="1">
    <citation type="submission" date="2011-08" db="EMBL/GenBank/DDBJ databases">
        <title>Complete sequence of Caldicellulosiruptor lactoaceticus 6A.</title>
        <authorList>
            <consortium name="US DOE Joint Genome Institute"/>
            <person name="Lucas S."/>
            <person name="Han J."/>
            <person name="Lapidus A."/>
            <person name="Cheng J.-F."/>
            <person name="Goodwin L."/>
            <person name="Pitluck S."/>
            <person name="Peters L."/>
            <person name="Davenport K."/>
            <person name="Detter J.C."/>
            <person name="Han C."/>
            <person name="Tapia R."/>
            <person name="Land M."/>
            <person name="Hauser L."/>
            <person name="Kyrpides N."/>
            <person name="Ivanova N."/>
            <person name="Ovchinnikova G."/>
            <person name="Pagani I."/>
            <person name="Blumer-Schuette S.E."/>
            <person name="Kelly R.M."/>
            <person name="Woyke T."/>
        </authorList>
    </citation>
    <scope>NUCLEOTIDE SEQUENCE [LARGE SCALE GENOMIC DNA]</scope>
    <source>
        <strain evidence="2 3">6A</strain>
    </source>
</reference>
<dbReference type="KEGG" id="clc:Calla_2288"/>
<feature type="domain" description="PIN" evidence="1">
    <location>
        <begin position="1"/>
        <end position="120"/>
    </location>
</feature>
<dbReference type="Proteomes" id="UP000009257">
    <property type="component" value="Chromosome"/>
</dbReference>
<evidence type="ECO:0000259" key="1">
    <source>
        <dbReference type="SMART" id="SM00670"/>
    </source>
</evidence>
<protein>
    <submittedName>
        <fullName evidence="2">PilT protein domain protein</fullName>
    </submittedName>
</protein>
<accession>G2PXG1</accession>
<evidence type="ECO:0000313" key="3">
    <source>
        <dbReference type="Proteomes" id="UP000009257"/>
    </source>
</evidence>
<dbReference type="RefSeq" id="WP_014043285.1">
    <property type="nucleotide sequence ID" value="NC_015949.1"/>
</dbReference>
<evidence type="ECO:0000313" key="2">
    <source>
        <dbReference type="EMBL" id="AEM74825.1"/>
    </source>
</evidence>
<dbReference type="SUPFAM" id="SSF88723">
    <property type="entry name" value="PIN domain-like"/>
    <property type="match status" value="1"/>
</dbReference>
<name>G2PXG1_9FIRM</name>
<dbReference type="AlphaFoldDB" id="G2PXG1"/>
<proteinExistence type="predicted"/>
<sequence length="144" mass="16469">MKVLIDTNIILDVIFKRSPFEKDSYKVLKYAEEGLIEGYIVSFVVTDLYYFIAKDLGHDIAAKAIKSLLNVVKLVGITKKEIERAMENSTINDLEDALQIKCAKKIKADFIVTHDNKLKKLIMEAISPSEFVERLQKTDLKDFL</sequence>
<dbReference type="InterPro" id="IPR002716">
    <property type="entry name" value="PIN_dom"/>
</dbReference>
<dbReference type="InterPro" id="IPR029060">
    <property type="entry name" value="PIN-like_dom_sf"/>
</dbReference>
<dbReference type="EMBL" id="CP003001">
    <property type="protein sequence ID" value="AEM74825.1"/>
    <property type="molecule type" value="Genomic_DNA"/>
</dbReference>
<dbReference type="SMART" id="SM00670">
    <property type="entry name" value="PINc"/>
    <property type="match status" value="1"/>
</dbReference>
<dbReference type="Pfam" id="PF13470">
    <property type="entry name" value="PIN_3"/>
    <property type="match status" value="1"/>
</dbReference>
<organism evidence="2 3">
    <name type="scientific">Caldicellulosiruptor acetigenus 6A</name>
    <dbReference type="NCBI Taxonomy" id="632516"/>
    <lineage>
        <taxon>Bacteria</taxon>
        <taxon>Bacillati</taxon>
        <taxon>Bacillota</taxon>
        <taxon>Bacillota incertae sedis</taxon>
        <taxon>Caldicellulosiruptorales</taxon>
        <taxon>Caldicellulosiruptoraceae</taxon>
        <taxon>Caldicellulosiruptor</taxon>
    </lineage>
</organism>
<gene>
    <name evidence="2" type="ORF">Calla_2288</name>
</gene>
<dbReference type="Gene3D" id="3.40.50.1010">
    <property type="entry name" value="5'-nuclease"/>
    <property type="match status" value="1"/>
</dbReference>
<dbReference type="HOGENOM" id="CLU_124456_3_0_9"/>